<keyword evidence="7" id="KW-1185">Reference proteome</keyword>
<protein>
    <recommendedName>
        <fullName evidence="8">S-protein homolog</fullName>
    </recommendedName>
</protein>
<reference evidence="6 7" key="1">
    <citation type="submission" date="2023-10" db="EMBL/GenBank/DDBJ databases">
        <title>Genome-Wide Identification Analysis in wild type Solanum Pinnatisectum Reveals Some Genes Defensing Phytophthora Infestans.</title>
        <authorList>
            <person name="Sun C."/>
        </authorList>
    </citation>
    <scope>NUCLEOTIDE SEQUENCE [LARGE SCALE GENOMIC DNA]</scope>
    <source>
        <strain evidence="6">LQN</strain>
        <tissue evidence="6">Leaf</tissue>
    </source>
</reference>
<dbReference type="GO" id="GO:0005576">
    <property type="term" value="C:extracellular region"/>
    <property type="evidence" value="ECO:0007669"/>
    <property type="project" value="UniProtKB-SubCell"/>
</dbReference>
<organism evidence="6 7">
    <name type="scientific">Solanum pinnatisectum</name>
    <name type="common">tansyleaf nightshade</name>
    <dbReference type="NCBI Taxonomy" id="50273"/>
    <lineage>
        <taxon>Eukaryota</taxon>
        <taxon>Viridiplantae</taxon>
        <taxon>Streptophyta</taxon>
        <taxon>Embryophyta</taxon>
        <taxon>Tracheophyta</taxon>
        <taxon>Spermatophyta</taxon>
        <taxon>Magnoliopsida</taxon>
        <taxon>eudicotyledons</taxon>
        <taxon>Gunneridae</taxon>
        <taxon>Pentapetalae</taxon>
        <taxon>asterids</taxon>
        <taxon>lamiids</taxon>
        <taxon>Solanales</taxon>
        <taxon>Solanaceae</taxon>
        <taxon>Solanoideae</taxon>
        <taxon>Solaneae</taxon>
        <taxon>Solanum</taxon>
    </lineage>
</organism>
<dbReference type="GO" id="GO:0060320">
    <property type="term" value="P:rejection of self pollen"/>
    <property type="evidence" value="ECO:0007669"/>
    <property type="project" value="UniProtKB-KW"/>
</dbReference>
<gene>
    <name evidence="6" type="ORF">R3W88_019645</name>
</gene>
<sequence length="136" mass="15162">MKSSQFNLPTTFLVFTIYYSCSLVQCIQFTVLINNELTANLGAHCIIMGFDDGTLPIPQGTKGSFPVNFGDPKQEAIASFALTAQTSEGVHGTFVLFDNNRDSQRCENNICEWHVKNDGLYLNIQGNQVLQFKWSS</sequence>
<dbReference type="AlphaFoldDB" id="A0AAV9KJU0"/>
<keyword evidence="3" id="KW-0713">Self-incompatibility</keyword>
<evidence type="ECO:0000256" key="5">
    <source>
        <dbReference type="ARBA" id="ARBA00022729"/>
    </source>
</evidence>
<evidence type="ECO:0000313" key="6">
    <source>
        <dbReference type="EMBL" id="KAK4713738.1"/>
    </source>
</evidence>
<name>A0AAV9KJU0_9SOLN</name>
<keyword evidence="4" id="KW-0964">Secreted</keyword>
<proteinExistence type="inferred from homology"/>
<comment type="caution">
    <text evidence="6">The sequence shown here is derived from an EMBL/GenBank/DDBJ whole genome shotgun (WGS) entry which is preliminary data.</text>
</comment>
<comment type="subcellular location">
    <subcellularLocation>
        <location evidence="1">Secreted</location>
    </subcellularLocation>
</comment>
<evidence type="ECO:0000256" key="4">
    <source>
        <dbReference type="ARBA" id="ARBA00022525"/>
    </source>
</evidence>
<accession>A0AAV9KJU0</accession>
<evidence type="ECO:0000256" key="3">
    <source>
        <dbReference type="ARBA" id="ARBA00022471"/>
    </source>
</evidence>
<evidence type="ECO:0008006" key="8">
    <source>
        <dbReference type="Google" id="ProtNLM"/>
    </source>
</evidence>
<dbReference type="EMBL" id="JAWPEI010000010">
    <property type="protein sequence ID" value="KAK4713738.1"/>
    <property type="molecule type" value="Genomic_DNA"/>
</dbReference>
<comment type="similarity">
    <text evidence="2">Belongs to the plant self-incompatibility (S1) protein family.</text>
</comment>
<dbReference type="Proteomes" id="UP001311915">
    <property type="component" value="Unassembled WGS sequence"/>
</dbReference>
<evidence type="ECO:0000256" key="1">
    <source>
        <dbReference type="ARBA" id="ARBA00004613"/>
    </source>
</evidence>
<dbReference type="Pfam" id="PF05938">
    <property type="entry name" value="Self-incomp_S1"/>
    <property type="match status" value="1"/>
</dbReference>
<dbReference type="InterPro" id="IPR010264">
    <property type="entry name" value="Self-incomp_S1"/>
</dbReference>
<evidence type="ECO:0000313" key="7">
    <source>
        <dbReference type="Proteomes" id="UP001311915"/>
    </source>
</evidence>
<keyword evidence="5" id="KW-0732">Signal</keyword>
<evidence type="ECO:0000256" key="2">
    <source>
        <dbReference type="ARBA" id="ARBA00005581"/>
    </source>
</evidence>